<evidence type="ECO:0000313" key="1">
    <source>
        <dbReference type="EMBL" id="JAP24748.1"/>
    </source>
</evidence>
<dbReference type="AlphaFoldDB" id="A0A0V0HWK4"/>
<name>A0A0V0HWK4_SOLCH</name>
<dbReference type="EMBL" id="GEDG01014052">
    <property type="protein sequence ID" value="JAP24748.1"/>
    <property type="molecule type" value="Transcribed_RNA"/>
</dbReference>
<sequence>MNLSGRGYDEESKMKGTMCHFHANIIETTSSCRFSRKTSKLYNLSFCYVVDKKSKVEQLRK</sequence>
<reference evidence="1" key="1">
    <citation type="submission" date="2015-12" db="EMBL/GenBank/DDBJ databases">
        <title>Gene expression during late stages of embryo sac development: a critical building block for successful pollen-pistil interactions.</title>
        <authorList>
            <person name="Liu Y."/>
            <person name="Joly V."/>
            <person name="Sabar M."/>
            <person name="Matton D.P."/>
        </authorList>
    </citation>
    <scope>NUCLEOTIDE SEQUENCE</scope>
</reference>
<accession>A0A0V0HWK4</accession>
<organism evidence="1">
    <name type="scientific">Solanum chacoense</name>
    <name type="common">Chaco potato</name>
    <dbReference type="NCBI Taxonomy" id="4108"/>
    <lineage>
        <taxon>Eukaryota</taxon>
        <taxon>Viridiplantae</taxon>
        <taxon>Streptophyta</taxon>
        <taxon>Embryophyta</taxon>
        <taxon>Tracheophyta</taxon>
        <taxon>Spermatophyta</taxon>
        <taxon>Magnoliopsida</taxon>
        <taxon>eudicotyledons</taxon>
        <taxon>Gunneridae</taxon>
        <taxon>Pentapetalae</taxon>
        <taxon>asterids</taxon>
        <taxon>lamiids</taxon>
        <taxon>Solanales</taxon>
        <taxon>Solanaceae</taxon>
        <taxon>Solanoideae</taxon>
        <taxon>Solaneae</taxon>
        <taxon>Solanum</taxon>
    </lineage>
</organism>
<protein>
    <submittedName>
        <fullName evidence="1">Putative ovule protein</fullName>
    </submittedName>
</protein>
<proteinExistence type="predicted"/>